<keyword evidence="2" id="KW-0255">Endonuclease</keyword>
<dbReference type="RefSeq" id="WP_084458821.1">
    <property type="nucleotide sequence ID" value="NZ_VMSD01000015.1"/>
</dbReference>
<dbReference type="PANTHER" id="PTHR34107:SF2">
    <property type="entry name" value="SLL0888 PROTEIN"/>
    <property type="match status" value="1"/>
</dbReference>
<protein>
    <submittedName>
        <fullName evidence="2">Uma2 family endonuclease</fullName>
    </submittedName>
</protein>
<dbReference type="EMBL" id="VMSD01000015">
    <property type="protein sequence ID" value="KAF0835926.1"/>
    <property type="molecule type" value="Genomic_DNA"/>
</dbReference>
<evidence type="ECO:0000313" key="2">
    <source>
        <dbReference type="EMBL" id="KAF0835926.1"/>
    </source>
</evidence>
<organism evidence="2 3">
    <name type="scientific">Nocardia caishijiensis</name>
    <dbReference type="NCBI Taxonomy" id="184756"/>
    <lineage>
        <taxon>Bacteria</taxon>
        <taxon>Bacillati</taxon>
        <taxon>Actinomycetota</taxon>
        <taxon>Actinomycetes</taxon>
        <taxon>Mycobacteriales</taxon>
        <taxon>Nocardiaceae</taxon>
        <taxon>Nocardia</taxon>
    </lineage>
</organism>
<keyword evidence="2" id="KW-0378">Hydrolase</keyword>
<dbReference type="Gene3D" id="3.90.1570.10">
    <property type="entry name" value="tt1808, chain A"/>
    <property type="match status" value="1"/>
</dbReference>
<feature type="domain" description="Putative restriction endonuclease" evidence="1">
    <location>
        <begin position="19"/>
        <end position="160"/>
    </location>
</feature>
<dbReference type="SUPFAM" id="SSF52980">
    <property type="entry name" value="Restriction endonuclease-like"/>
    <property type="match status" value="1"/>
</dbReference>
<comment type="caution">
    <text evidence="2">The sequence shown here is derived from an EMBL/GenBank/DDBJ whole genome shotgun (WGS) entry which is preliminary data.</text>
</comment>
<dbReference type="PANTHER" id="PTHR34107">
    <property type="entry name" value="SLL0198 PROTEIN-RELATED"/>
    <property type="match status" value="1"/>
</dbReference>
<dbReference type="InterPro" id="IPR012296">
    <property type="entry name" value="Nuclease_put_TT1808"/>
</dbReference>
<dbReference type="CDD" id="cd06260">
    <property type="entry name" value="DUF820-like"/>
    <property type="match status" value="1"/>
</dbReference>
<dbReference type="GO" id="GO:0004519">
    <property type="term" value="F:endonuclease activity"/>
    <property type="evidence" value="ECO:0007669"/>
    <property type="project" value="UniProtKB-KW"/>
</dbReference>
<proteinExistence type="predicted"/>
<gene>
    <name evidence="2" type="ORF">FNL39_11571</name>
</gene>
<evidence type="ECO:0000313" key="3">
    <source>
        <dbReference type="Proteomes" id="UP000798951"/>
    </source>
</evidence>
<dbReference type="Pfam" id="PF05685">
    <property type="entry name" value="Uma2"/>
    <property type="match status" value="1"/>
</dbReference>
<name>A0ABQ6YET3_9NOCA</name>
<dbReference type="InterPro" id="IPR011335">
    <property type="entry name" value="Restrct_endonuc-II-like"/>
</dbReference>
<keyword evidence="2" id="KW-0540">Nuclease</keyword>
<accession>A0ABQ6YET3</accession>
<sequence>MTVDRAADDSGYGPYTVLDLHDLPEDGKGFELEDGWLVEVAAGARHNWIAHRLARILRDALPDDSHMVFDGGEWEISTPSGVRKPDVLVVPRDVARAVIVDEIPKVLPGLDVLLAVEVVSPGSSSERTDRVRKVREYAALGIPEYWIVEHRPSIRILRLRFDPDAGTYFSEPPVASGTVFEAELLRDGGVRIMFDPERLIEF</sequence>
<dbReference type="InterPro" id="IPR008538">
    <property type="entry name" value="Uma2"/>
</dbReference>
<dbReference type="Proteomes" id="UP000798951">
    <property type="component" value="Unassembled WGS sequence"/>
</dbReference>
<reference evidence="2 3" key="1">
    <citation type="submission" date="2019-07" db="EMBL/GenBank/DDBJ databases">
        <title>Genomic Encyclopedia of Type Strains, Phase IV (KMG-IV): sequencing the most valuable type-strain genomes for metagenomic binning, comparative biology and taxonomic classification.</title>
        <authorList>
            <person name="Goeker M."/>
        </authorList>
    </citation>
    <scope>NUCLEOTIDE SEQUENCE [LARGE SCALE GENOMIC DNA]</scope>
    <source>
        <strain evidence="2 3">DSM 44831</strain>
    </source>
</reference>
<keyword evidence="3" id="KW-1185">Reference proteome</keyword>
<evidence type="ECO:0000259" key="1">
    <source>
        <dbReference type="Pfam" id="PF05685"/>
    </source>
</evidence>